<feature type="chain" id="PRO_5015580551" evidence="1">
    <location>
        <begin position="22"/>
        <end position="310"/>
    </location>
</feature>
<reference evidence="2 3" key="1">
    <citation type="submission" date="2018-02" db="EMBL/GenBank/DDBJ databases">
        <title>Comparative genomes isolates from brazilian mangrove.</title>
        <authorList>
            <person name="Araujo J.E."/>
            <person name="Taketani R.G."/>
            <person name="Silva M.C.P."/>
            <person name="Loureco M.V."/>
            <person name="Andreote F.D."/>
        </authorList>
    </citation>
    <scope>NUCLEOTIDE SEQUENCE [LARGE SCALE GENOMIC DNA]</scope>
    <source>
        <strain evidence="2 3">NAP PRIS-MGV</strain>
    </source>
</reference>
<keyword evidence="1" id="KW-0732">Signal</keyword>
<comment type="caution">
    <text evidence="2">The sequence shown here is derived from an EMBL/GenBank/DDBJ whole genome shotgun (WGS) entry which is preliminary data.</text>
</comment>
<dbReference type="EMBL" id="PUIB01000009">
    <property type="protein sequence ID" value="PQO40238.1"/>
    <property type="molecule type" value="Genomic_DNA"/>
</dbReference>
<gene>
    <name evidence="2" type="ORF">C5Y98_06445</name>
</gene>
<protein>
    <submittedName>
        <fullName evidence="2">Uncharacterized protein</fullName>
    </submittedName>
</protein>
<evidence type="ECO:0000313" key="3">
    <source>
        <dbReference type="Proteomes" id="UP000239388"/>
    </source>
</evidence>
<sequence length="310" mass="34882">MNVRVLLGVCCSLLLSAFSSAAEPPKIEDLVARMPALSPKTEEVKSCEFEFFMPDAGPFSYRARIAWDFTQGDDACGAVYSDAFGDVPICVAAEGKFFVYDIVGQRGIISDKQRPWMRAYLKDDGNATFGYGIAAKDASEPKEEEQICFDPATYLKDLQMPQWTEKGENLWEYQARSPSGKSEMMVVFDAAKEYPLVSMIMRSREKHELIFEAKVNSVNGPVNADLLRFPNADELPEDLPVMTMKEIHGENVTQAMQTVMHLLFAHRAMRKPEMRQHFPVFNNVDWEAAELKYAELAPALRRLAPGGDED</sequence>
<organism evidence="2 3">
    <name type="scientific">Blastopirellula marina</name>
    <dbReference type="NCBI Taxonomy" id="124"/>
    <lineage>
        <taxon>Bacteria</taxon>
        <taxon>Pseudomonadati</taxon>
        <taxon>Planctomycetota</taxon>
        <taxon>Planctomycetia</taxon>
        <taxon>Pirellulales</taxon>
        <taxon>Pirellulaceae</taxon>
        <taxon>Blastopirellula</taxon>
    </lineage>
</organism>
<dbReference type="AlphaFoldDB" id="A0A2S8G6Z8"/>
<dbReference type="OrthoDB" id="269366at2"/>
<accession>A0A2S8G6Z8</accession>
<evidence type="ECO:0000313" key="2">
    <source>
        <dbReference type="EMBL" id="PQO40238.1"/>
    </source>
</evidence>
<name>A0A2S8G6Z8_9BACT</name>
<feature type="signal peptide" evidence="1">
    <location>
        <begin position="1"/>
        <end position="21"/>
    </location>
</feature>
<evidence type="ECO:0000256" key="1">
    <source>
        <dbReference type="SAM" id="SignalP"/>
    </source>
</evidence>
<dbReference type="Proteomes" id="UP000239388">
    <property type="component" value="Unassembled WGS sequence"/>
</dbReference>
<dbReference type="RefSeq" id="WP_105352627.1">
    <property type="nucleotide sequence ID" value="NZ_PUIB01000009.1"/>
</dbReference>
<proteinExistence type="predicted"/>